<evidence type="ECO:0000313" key="2">
    <source>
        <dbReference type="EMBL" id="MFC5831255.1"/>
    </source>
</evidence>
<organism evidence="2 3">
    <name type="scientific">Nonomuraea insulae</name>
    <dbReference type="NCBI Taxonomy" id="1616787"/>
    <lineage>
        <taxon>Bacteria</taxon>
        <taxon>Bacillati</taxon>
        <taxon>Actinomycetota</taxon>
        <taxon>Actinomycetes</taxon>
        <taxon>Streptosporangiales</taxon>
        <taxon>Streptosporangiaceae</taxon>
        <taxon>Nonomuraea</taxon>
    </lineage>
</organism>
<reference evidence="3" key="1">
    <citation type="journal article" date="2019" name="Int. J. Syst. Evol. Microbiol.">
        <title>The Global Catalogue of Microorganisms (GCM) 10K type strain sequencing project: providing services to taxonomists for standard genome sequencing and annotation.</title>
        <authorList>
            <consortium name="The Broad Institute Genomics Platform"/>
            <consortium name="The Broad Institute Genome Sequencing Center for Infectious Disease"/>
            <person name="Wu L."/>
            <person name="Ma J."/>
        </authorList>
    </citation>
    <scope>NUCLEOTIDE SEQUENCE [LARGE SCALE GENOMIC DNA]</scope>
    <source>
        <strain evidence="3">CCUG 53903</strain>
    </source>
</reference>
<dbReference type="Proteomes" id="UP001596058">
    <property type="component" value="Unassembled WGS sequence"/>
</dbReference>
<evidence type="ECO:0000313" key="3">
    <source>
        <dbReference type="Proteomes" id="UP001596058"/>
    </source>
</evidence>
<dbReference type="EMBL" id="JBHSPA010000062">
    <property type="protein sequence ID" value="MFC5831255.1"/>
    <property type="molecule type" value="Genomic_DNA"/>
</dbReference>
<dbReference type="Pfam" id="PF00903">
    <property type="entry name" value="Glyoxalase"/>
    <property type="match status" value="1"/>
</dbReference>
<accession>A0ABW1D1Z6</accession>
<dbReference type="InterPro" id="IPR050383">
    <property type="entry name" value="GlyoxalaseI/FosfomycinResist"/>
</dbReference>
<dbReference type="RefSeq" id="WP_379520731.1">
    <property type="nucleotide sequence ID" value="NZ_JBHSPA010000062.1"/>
</dbReference>
<dbReference type="CDD" id="cd07253">
    <property type="entry name" value="GLOD5"/>
    <property type="match status" value="1"/>
</dbReference>
<comment type="caution">
    <text evidence="2">The sequence shown here is derived from an EMBL/GenBank/DDBJ whole genome shotgun (WGS) entry which is preliminary data.</text>
</comment>
<dbReference type="SUPFAM" id="SSF54593">
    <property type="entry name" value="Glyoxalase/Bleomycin resistance protein/Dihydroxybiphenyl dioxygenase"/>
    <property type="match status" value="1"/>
</dbReference>
<feature type="domain" description="VOC" evidence="1">
    <location>
        <begin position="6"/>
        <end position="126"/>
    </location>
</feature>
<proteinExistence type="predicted"/>
<dbReference type="PANTHER" id="PTHR21366">
    <property type="entry name" value="GLYOXALASE FAMILY PROTEIN"/>
    <property type="match status" value="1"/>
</dbReference>
<gene>
    <name evidence="2" type="ORF">ACFPZ3_46020</name>
</gene>
<dbReference type="InterPro" id="IPR037523">
    <property type="entry name" value="VOC_core"/>
</dbReference>
<dbReference type="InterPro" id="IPR029068">
    <property type="entry name" value="Glyas_Bleomycin-R_OHBP_Dase"/>
</dbReference>
<dbReference type="InterPro" id="IPR004360">
    <property type="entry name" value="Glyas_Fos-R_dOase_dom"/>
</dbReference>
<dbReference type="PROSITE" id="PS51819">
    <property type="entry name" value="VOC"/>
    <property type="match status" value="1"/>
</dbReference>
<dbReference type="Gene3D" id="3.10.180.10">
    <property type="entry name" value="2,3-Dihydroxybiphenyl 1,2-Dioxygenase, domain 1"/>
    <property type="match status" value="1"/>
</dbReference>
<protein>
    <submittedName>
        <fullName evidence="2">VOC family protein</fullName>
    </submittedName>
</protein>
<sequence length="126" mass="13748">MIHIDHLDHLVLTVTDVDETVAFYSRVLGMEPVTFGDGRRALNFGPHKINLHEAGKEFDPKAARPTPGSADLCLISAVPIDEVLRHLETCGVPIEEGPVPRTGAQGPMTSVYFRDPDGNLIEVATY</sequence>
<name>A0ABW1D1Z6_9ACTN</name>
<evidence type="ECO:0000259" key="1">
    <source>
        <dbReference type="PROSITE" id="PS51819"/>
    </source>
</evidence>
<keyword evidence="3" id="KW-1185">Reference proteome</keyword>
<dbReference type="PANTHER" id="PTHR21366:SF14">
    <property type="entry name" value="GLYOXALASE DOMAIN-CONTAINING PROTEIN 5"/>
    <property type="match status" value="1"/>
</dbReference>